<proteinExistence type="predicted"/>
<name>A0ABW2TMX4_9PSEU</name>
<dbReference type="Gene3D" id="3.90.1200.10">
    <property type="match status" value="1"/>
</dbReference>
<evidence type="ECO:0000313" key="2">
    <source>
        <dbReference type="Proteomes" id="UP001596512"/>
    </source>
</evidence>
<dbReference type="SUPFAM" id="SSF56112">
    <property type="entry name" value="Protein kinase-like (PK-like)"/>
    <property type="match status" value="1"/>
</dbReference>
<keyword evidence="2" id="KW-1185">Reference proteome</keyword>
<evidence type="ECO:0000313" key="1">
    <source>
        <dbReference type="EMBL" id="MFC7614851.1"/>
    </source>
</evidence>
<gene>
    <name evidence="1" type="ORF">ACFQV2_16355</name>
</gene>
<reference evidence="2" key="1">
    <citation type="journal article" date="2019" name="Int. J. Syst. Evol. Microbiol.">
        <title>The Global Catalogue of Microorganisms (GCM) 10K type strain sequencing project: providing services to taxonomists for standard genome sequencing and annotation.</title>
        <authorList>
            <consortium name="The Broad Institute Genomics Platform"/>
            <consortium name="The Broad Institute Genome Sequencing Center for Infectious Disease"/>
            <person name="Wu L."/>
            <person name="Ma J."/>
        </authorList>
    </citation>
    <scope>NUCLEOTIDE SEQUENCE [LARGE SCALE GENOMIC DNA]</scope>
    <source>
        <strain evidence="2">JCM 17695</strain>
    </source>
</reference>
<organism evidence="1 2">
    <name type="scientific">Actinokineospora soli</name>
    <dbReference type="NCBI Taxonomy" id="1048753"/>
    <lineage>
        <taxon>Bacteria</taxon>
        <taxon>Bacillati</taxon>
        <taxon>Actinomycetota</taxon>
        <taxon>Actinomycetes</taxon>
        <taxon>Pseudonocardiales</taxon>
        <taxon>Pseudonocardiaceae</taxon>
        <taxon>Actinokineospora</taxon>
    </lineage>
</organism>
<dbReference type="Proteomes" id="UP001596512">
    <property type="component" value="Unassembled WGS sequence"/>
</dbReference>
<dbReference type="InterPro" id="IPR011009">
    <property type="entry name" value="Kinase-like_dom_sf"/>
</dbReference>
<evidence type="ECO:0008006" key="3">
    <source>
        <dbReference type="Google" id="ProtNLM"/>
    </source>
</evidence>
<sequence>MARRQWDDLPDTVRAAIERETGPVDRAVVPAAGRNSDFSAVLHSANGLTFCKGIADADGKRAVMHRHEADINPWLPTSVAPRLRWRTEIDGWLLLGFDHVPGRYADLSPGSADLPVVTELVTTMTTELARSPAPATRLADQWARLAAWRRIAKDVPDDLDPWARQHLDELIGWEERAIELVDGDDLVHTDLHPLNILVGDQEAKVVDWAWSRKASSAVDVAFLITRLIDNGHGVVEAEQWGESIPAWREAAQDTRTALAAAIWGIWEFLEGDTPLAHRALLTAAARTWTRARLDRQYGN</sequence>
<accession>A0ABW2TMX4</accession>
<dbReference type="EMBL" id="JBHTEY010000004">
    <property type="protein sequence ID" value="MFC7614851.1"/>
    <property type="molecule type" value="Genomic_DNA"/>
</dbReference>
<comment type="caution">
    <text evidence="1">The sequence shown here is derived from an EMBL/GenBank/DDBJ whole genome shotgun (WGS) entry which is preliminary data.</text>
</comment>
<protein>
    <recommendedName>
        <fullName evidence="3">Phosphotransferase enzyme family protein</fullName>
    </recommendedName>
</protein>